<accession>A0A1M6EBJ7</accession>
<dbReference type="InterPro" id="IPR011051">
    <property type="entry name" value="RmlC_Cupin_sf"/>
</dbReference>
<dbReference type="EMBL" id="FQYT01000007">
    <property type="protein sequence ID" value="SHI82831.1"/>
    <property type="molecule type" value="Genomic_DNA"/>
</dbReference>
<feature type="domain" description="HTH araC/xylS-type" evidence="4">
    <location>
        <begin position="198"/>
        <end position="296"/>
    </location>
</feature>
<dbReference type="InterPro" id="IPR009057">
    <property type="entry name" value="Homeodomain-like_sf"/>
</dbReference>
<dbReference type="PANTHER" id="PTHR43280">
    <property type="entry name" value="ARAC-FAMILY TRANSCRIPTIONAL REGULATOR"/>
    <property type="match status" value="1"/>
</dbReference>
<dbReference type="AlphaFoldDB" id="A0A1M6EBJ7"/>
<evidence type="ECO:0000313" key="5">
    <source>
        <dbReference type="EMBL" id="SHI82831.1"/>
    </source>
</evidence>
<dbReference type="InterPro" id="IPR003313">
    <property type="entry name" value="AraC-bd"/>
</dbReference>
<dbReference type="SUPFAM" id="SSF51182">
    <property type="entry name" value="RmlC-like cupins"/>
    <property type="match status" value="1"/>
</dbReference>
<dbReference type="Pfam" id="PF12833">
    <property type="entry name" value="HTH_18"/>
    <property type="match status" value="1"/>
</dbReference>
<dbReference type="GO" id="GO:0003700">
    <property type="term" value="F:DNA-binding transcription factor activity"/>
    <property type="evidence" value="ECO:0007669"/>
    <property type="project" value="InterPro"/>
</dbReference>
<dbReference type="Pfam" id="PF02311">
    <property type="entry name" value="AraC_binding"/>
    <property type="match status" value="1"/>
</dbReference>
<gene>
    <name evidence="5" type="ORF">SAMN02745691_00916</name>
</gene>
<name>A0A1M6EBJ7_9FIRM</name>
<dbReference type="PROSITE" id="PS00041">
    <property type="entry name" value="HTH_ARAC_FAMILY_1"/>
    <property type="match status" value="1"/>
</dbReference>
<dbReference type="CDD" id="cd02208">
    <property type="entry name" value="cupin_RmlC-like"/>
    <property type="match status" value="1"/>
</dbReference>
<organism evidence="5 6">
    <name type="scientific">Parasporobacterium paucivorans DSM 15970</name>
    <dbReference type="NCBI Taxonomy" id="1122934"/>
    <lineage>
        <taxon>Bacteria</taxon>
        <taxon>Bacillati</taxon>
        <taxon>Bacillota</taxon>
        <taxon>Clostridia</taxon>
        <taxon>Lachnospirales</taxon>
        <taxon>Lachnospiraceae</taxon>
        <taxon>Parasporobacterium</taxon>
    </lineage>
</organism>
<dbReference type="GO" id="GO:0043565">
    <property type="term" value="F:sequence-specific DNA binding"/>
    <property type="evidence" value="ECO:0007669"/>
    <property type="project" value="InterPro"/>
</dbReference>
<protein>
    <submittedName>
        <fullName evidence="5">AraC-type DNA-binding protein</fullName>
    </submittedName>
</protein>
<dbReference type="PRINTS" id="PR00032">
    <property type="entry name" value="HTHARAC"/>
</dbReference>
<dbReference type="PROSITE" id="PS01124">
    <property type="entry name" value="HTH_ARAC_FAMILY_2"/>
    <property type="match status" value="1"/>
</dbReference>
<dbReference type="InterPro" id="IPR014710">
    <property type="entry name" value="RmlC-like_jellyroll"/>
</dbReference>
<dbReference type="InterPro" id="IPR018062">
    <property type="entry name" value="HTH_AraC-typ_CS"/>
</dbReference>
<proteinExistence type="predicted"/>
<dbReference type="Proteomes" id="UP000184342">
    <property type="component" value="Unassembled WGS sequence"/>
</dbReference>
<dbReference type="InterPro" id="IPR020449">
    <property type="entry name" value="Tscrpt_reg_AraC-type_HTH"/>
</dbReference>
<evidence type="ECO:0000256" key="2">
    <source>
        <dbReference type="ARBA" id="ARBA00023125"/>
    </source>
</evidence>
<evidence type="ECO:0000256" key="1">
    <source>
        <dbReference type="ARBA" id="ARBA00023015"/>
    </source>
</evidence>
<keyword evidence="3" id="KW-0804">Transcription</keyword>
<reference evidence="5 6" key="1">
    <citation type="submission" date="2016-11" db="EMBL/GenBank/DDBJ databases">
        <authorList>
            <person name="Jaros S."/>
            <person name="Januszkiewicz K."/>
            <person name="Wedrychowicz H."/>
        </authorList>
    </citation>
    <scope>NUCLEOTIDE SEQUENCE [LARGE SCALE GENOMIC DNA]</scope>
    <source>
        <strain evidence="5 6">DSM 15970</strain>
    </source>
</reference>
<dbReference type="STRING" id="1122934.SAMN02745691_00916"/>
<keyword evidence="2 5" id="KW-0238">DNA-binding</keyword>
<keyword evidence="6" id="KW-1185">Reference proteome</keyword>
<dbReference type="SUPFAM" id="SSF46689">
    <property type="entry name" value="Homeodomain-like"/>
    <property type="match status" value="2"/>
</dbReference>
<evidence type="ECO:0000259" key="4">
    <source>
        <dbReference type="PROSITE" id="PS01124"/>
    </source>
</evidence>
<dbReference type="PANTHER" id="PTHR43280:SF28">
    <property type="entry name" value="HTH-TYPE TRANSCRIPTIONAL ACTIVATOR RHAS"/>
    <property type="match status" value="1"/>
</dbReference>
<evidence type="ECO:0000313" key="6">
    <source>
        <dbReference type="Proteomes" id="UP000184342"/>
    </source>
</evidence>
<dbReference type="Gene3D" id="2.60.120.10">
    <property type="entry name" value="Jelly Rolls"/>
    <property type="match status" value="1"/>
</dbReference>
<dbReference type="InterPro" id="IPR018060">
    <property type="entry name" value="HTH_AraC"/>
</dbReference>
<evidence type="ECO:0000256" key="3">
    <source>
        <dbReference type="ARBA" id="ARBA00023163"/>
    </source>
</evidence>
<keyword evidence="1" id="KW-0805">Transcription regulation</keyword>
<dbReference type="Gene3D" id="1.10.10.60">
    <property type="entry name" value="Homeodomain-like"/>
    <property type="match status" value="2"/>
</dbReference>
<sequence>MYVSYIDVDSNLQSILQYGTPQFPVRCFMDVFSRLLNNRLNWHWHTELELVVILQGTVRYYLGEQCIILSTGDGVFINSGTMHSAEPDLECDDAIMFAVAFSPEFIMAPHSLVYQNCVAPFIANSGFPGTGLYGKIPWQRRILDAIKSLSILEANPTFSYELQYHNNICLAWLEIITNLGESLKGERKKSPPDVRRTKLMMEYIHSHYSEDISITDISESANISKSECFRCFRKVLGKKPFEYLIEYRLEQAIKQISVSDRSISEIAADCGFNHHSYFGKQFKKFTGNTPNEYRKSVRLRHAGESALK</sequence>
<dbReference type="SMART" id="SM00342">
    <property type="entry name" value="HTH_ARAC"/>
    <property type="match status" value="1"/>
</dbReference>